<protein>
    <recommendedName>
        <fullName evidence="3">Phage protein</fullName>
    </recommendedName>
</protein>
<accession>A0ABV6GMM6</accession>
<dbReference type="RefSeq" id="WP_378939694.1">
    <property type="nucleotide sequence ID" value="NZ_JBHLVO010000057.1"/>
</dbReference>
<gene>
    <name evidence="1" type="ORF">ACFFIX_26990</name>
</gene>
<reference evidence="1 2" key="1">
    <citation type="submission" date="2024-09" db="EMBL/GenBank/DDBJ databases">
        <authorList>
            <person name="Sun Q."/>
            <person name="Mori K."/>
        </authorList>
    </citation>
    <scope>NUCLEOTIDE SEQUENCE [LARGE SCALE GENOMIC DNA]</scope>
    <source>
        <strain evidence="1 2">CCM 7228</strain>
    </source>
</reference>
<dbReference type="Proteomes" id="UP001589854">
    <property type="component" value="Unassembled WGS sequence"/>
</dbReference>
<name>A0ABV6GMM6_9BACI</name>
<dbReference type="EMBL" id="JBHLVO010000057">
    <property type="protein sequence ID" value="MFC0274951.1"/>
    <property type="molecule type" value="Genomic_DNA"/>
</dbReference>
<keyword evidence="2" id="KW-1185">Reference proteome</keyword>
<evidence type="ECO:0008006" key="3">
    <source>
        <dbReference type="Google" id="ProtNLM"/>
    </source>
</evidence>
<sequence>MWVITAYSDENIRMFEFEDEIEAKEFIKSIKGNKILSHVIYFNDQIIEAAI</sequence>
<organism evidence="1 2">
    <name type="scientific">Metabacillus herbersteinensis</name>
    <dbReference type="NCBI Taxonomy" id="283816"/>
    <lineage>
        <taxon>Bacteria</taxon>
        <taxon>Bacillati</taxon>
        <taxon>Bacillota</taxon>
        <taxon>Bacilli</taxon>
        <taxon>Bacillales</taxon>
        <taxon>Bacillaceae</taxon>
        <taxon>Metabacillus</taxon>
    </lineage>
</organism>
<proteinExistence type="predicted"/>
<evidence type="ECO:0000313" key="2">
    <source>
        <dbReference type="Proteomes" id="UP001589854"/>
    </source>
</evidence>
<comment type="caution">
    <text evidence="1">The sequence shown here is derived from an EMBL/GenBank/DDBJ whole genome shotgun (WGS) entry which is preliminary data.</text>
</comment>
<evidence type="ECO:0000313" key="1">
    <source>
        <dbReference type="EMBL" id="MFC0274951.1"/>
    </source>
</evidence>